<feature type="non-terminal residue" evidence="7">
    <location>
        <position position="1"/>
    </location>
</feature>
<dbReference type="GO" id="GO:0000978">
    <property type="term" value="F:RNA polymerase II cis-regulatory region sequence-specific DNA binding"/>
    <property type="evidence" value="ECO:0007669"/>
    <property type="project" value="TreeGrafter"/>
</dbReference>
<dbReference type="GO" id="GO:0008270">
    <property type="term" value="F:zinc ion binding"/>
    <property type="evidence" value="ECO:0007669"/>
    <property type="project" value="UniProtKB-KW"/>
</dbReference>
<dbReference type="SUPFAM" id="SSF57667">
    <property type="entry name" value="beta-beta-alpha zinc fingers"/>
    <property type="match status" value="1"/>
</dbReference>
<dbReference type="EMBL" id="VWZD01005112">
    <property type="protein sequence ID" value="NXG03928.1"/>
    <property type="molecule type" value="Genomic_DNA"/>
</dbReference>
<dbReference type="FunFam" id="3.30.160.60:FF:000839">
    <property type="entry name" value="Zinc finger protein 691"/>
    <property type="match status" value="1"/>
</dbReference>
<protein>
    <submittedName>
        <fullName evidence="7">ZN708 protein</fullName>
    </submittedName>
</protein>
<evidence type="ECO:0000256" key="4">
    <source>
        <dbReference type="ARBA" id="ARBA00022833"/>
    </source>
</evidence>
<keyword evidence="8" id="KW-1185">Reference proteome</keyword>
<sequence length="62" mass="7360">SPCNTHTEERPFHCSECGKRFNSRSSLSRHQVIHTGQRLYKCVECWKSFKQSSALTKHRWTH</sequence>
<dbReference type="InterPro" id="IPR013087">
    <property type="entry name" value="Znf_C2H2_type"/>
</dbReference>
<organism evidence="7 8">
    <name type="scientific">Sakesphorus luctuosus</name>
    <dbReference type="NCBI Taxonomy" id="419690"/>
    <lineage>
        <taxon>Eukaryota</taxon>
        <taxon>Metazoa</taxon>
        <taxon>Chordata</taxon>
        <taxon>Craniata</taxon>
        <taxon>Vertebrata</taxon>
        <taxon>Euteleostomi</taxon>
        <taxon>Archelosauria</taxon>
        <taxon>Archosauria</taxon>
        <taxon>Dinosauria</taxon>
        <taxon>Saurischia</taxon>
        <taxon>Theropoda</taxon>
        <taxon>Coelurosauria</taxon>
        <taxon>Aves</taxon>
        <taxon>Neognathae</taxon>
        <taxon>Neoaves</taxon>
        <taxon>Telluraves</taxon>
        <taxon>Australaves</taxon>
        <taxon>Passeriformes</taxon>
        <taxon>Thamnophilidae</taxon>
        <taxon>Sakesphorus</taxon>
    </lineage>
</organism>
<keyword evidence="2" id="KW-0677">Repeat</keyword>
<evidence type="ECO:0000256" key="1">
    <source>
        <dbReference type="ARBA" id="ARBA00022723"/>
    </source>
</evidence>
<evidence type="ECO:0000256" key="5">
    <source>
        <dbReference type="PROSITE-ProRule" id="PRU00042"/>
    </source>
</evidence>
<feature type="non-terminal residue" evidence="7">
    <location>
        <position position="62"/>
    </location>
</feature>
<dbReference type="AlphaFoldDB" id="A0A7K8YKT5"/>
<dbReference type="InterPro" id="IPR036236">
    <property type="entry name" value="Znf_C2H2_sf"/>
</dbReference>
<gene>
    <name evidence="7" type="primary">Znf708_1</name>
    <name evidence="7" type="ORF">SAKLUC_R15902</name>
</gene>
<evidence type="ECO:0000313" key="7">
    <source>
        <dbReference type="EMBL" id="NXG03928.1"/>
    </source>
</evidence>
<keyword evidence="4" id="KW-0862">Zinc</keyword>
<dbReference type="Gene3D" id="3.30.160.60">
    <property type="entry name" value="Classic Zinc Finger"/>
    <property type="match status" value="2"/>
</dbReference>
<dbReference type="GO" id="GO:0000981">
    <property type="term" value="F:DNA-binding transcription factor activity, RNA polymerase II-specific"/>
    <property type="evidence" value="ECO:0007669"/>
    <property type="project" value="TreeGrafter"/>
</dbReference>
<dbReference type="PANTHER" id="PTHR23226">
    <property type="entry name" value="ZINC FINGER AND SCAN DOMAIN-CONTAINING"/>
    <property type="match status" value="1"/>
</dbReference>
<dbReference type="Proteomes" id="UP000558958">
    <property type="component" value="Unassembled WGS sequence"/>
</dbReference>
<dbReference type="PANTHER" id="PTHR23226:SF375">
    <property type="entry name" value="C2H2-TYPE DOMAIN-CONTAINING PROTEIN-RELATED"/>
    <property type="match status" value="1"/>
</dbReference>
<keyword evidence="1" id="KW-0479">Metal-binding</keyword>
<reference evidence="7 8" key="1">
    <citation type="submission" date="2019-09" db="EMBL/GenBank/DDBJ databases">
        <title>Bird 10,000 Genomes (B10K) Project - Family phase.</title>
        <authorList>
            <person name="Zhang G."/>
        </authorList>
    </citation>
    <scope>NUCLEOTIDE SEQUENCE [LARGE SCALE GENOMIC DNA]</scope>
    <source>
        <strain evidence="7">B10K-DU-001-06</strain>
        <tissue evidence="7">Muscle</tissue>
    </source>
</reference>
<dbReference type="SMART" id="SM00355">
    <property type="entry name" value="ZnF_C2H2"/>
    <property type="match status" value="2"/>
</dbReference>
<dbReference type="PROSITE" id="PS00028">
    <property type="entry name" value="ZINC_FINGER_C2H2_1"/>
    <property type="match status" value="2"/>
</dbReference>
<dbReference type="PROSITE" id="PS50157">
    <property type="entry name" value="ZINC_FINGER_C2H2_2"/>
    <property type="match status" value="2"/>
</dbReference>
<evidence type="ECO:0000256" key="3">
    <source>
        <dbReference type="ARBA" id="ARBA00022771"/>
    </source>
</evidence>
<accession>A0A7K8YKT5</accession>
<evidence type="ECO:0000259" key="6">
    <source>
        <dbReference type="PROSITE" id="PS50157"/>
    </source>
</evidence>
<feature type="domain" description="C2H2-type" evidence="6">
    <location>
        <begin position="40"/>
        <end position="62"/>
    </location>
</feature>
<dbReference type="Pfam" id="PF00096">
    <property type="entry name" value="zf-C2H2"/>
    <property type="match status" value="2"/>
</dbReference>
<proteinExistence type="predicted"/>
<name>A0A7K8YKT5_9PASS</name>
<dbReference type="FunFam" id="3.30.160.60:FF:000690">
    <property type="entry name" value="Zinc finger protein 354C"/>
    <property type="match status" value="1"/>
</dbReference>
<evidence type="ECO:0000256" key="2">
    <source>
        <dbReference type="ARBA" id="ARBA00022737"/>
    </source>
</evidence>
<comment type="caution">
    <text evidence="7">The sequence shown here is derived from an EMBL/GenBank/DDBJ whole genome shotgun (WGS) entry which is preliminary data.</text>
</comment>
<keyword evidence="3 5" id="KW-0863">Zinc-finger</keyword>
<evidence type="ECO:0000313" key="8">
    <source>
        <dbReference type="Proteomes" id="UP000558958"/>
    </source>
</evidence>
<feature type="domain" description="C2H2-type" evidence="6">
    <location>
        <begin position="12"/>
        <end position="39"/>
    </location>
</feature>